<keyword evidence="5" id="KW-0472">Membrane</keyword>
<keyword evidence="10" id="KW-1185">Reference proteome</keyword>
<dbReference type="Gene3D" id="3.30.40.10">
    <property type="entry name" value="Zinc/RING finger domain, C3HC4 (zinc finger)"/>
    <property type="match status" value="1"/>
</dbReference>
<dbReference type="GO" id="GO:0061630">
    <property type="term" value="F:ubiquitin protein ligase activity"/>
    <property type="evidence" value="ECO:0000318"/>
    <property type="project" value="GO_Central"/>
</dbReference>
<dbReference type="PANTHER" id="PTHR45969:SF33">
    <property type="entry name" value="RING ZINC FINGER PROTEIN-RELATED"/>
    <property type="match status" value="1"/>
</dbReference>
<evidence type="ECO:0000259" key="6">
    <source>
        <dbReference type="PROSITE" id="PS50089"/>
    </source>
</evidence>
<accession>A0A251VAA7</accession>
<dbReference type="Gramene" id="mRNA:HanXRQr2_Chr15g0695811">
    <property type="protein sequence ID" value="CDS:HanXRQr2_Chr15g0695811.1"/>
    <property type="gene ID" value="HanXRQr2_Chr15g0695811"/>
</dbReference>
<gene>
    <name evidence="9" type="ORF">HannXRQ_Chr03g0085941</name>
    <name evidence="8" type="ORF">HanXRQr2_Chr03g0129861</name>
    <name evidence="7" type="ORF">HanXRQr2_Chr15g0695811</name>
</gene>
<dbReference type="EMBL" id="MNCJ02000318">
    <property type="protein sequence ID" value="KAF5816033.1"/>
    <property type="molecule type" value="Genomic_DNA"/>
</dbReference>
<keyword evidence="5" id="KW-1133">Transmembrane helix</keyword>
<evidence type="ECO:0000256" key="4">
    <source>
        <dbReference type="PROSITE-ProRule" id="PRU00175"/>
    </source>
</evidence>
<dbReference type="OMA" id="CIVCLYE"/>
<evidence type="ECO:0000256" key="1">
    <source>
        <dbReference type="ARBA" id="ARBA00022723"/>
    </source>
</evidence>
<protein>
    <submittedName>
        <fullName evidence="9">Putative zinc finger, RING/FYVE/PHD-type</fullName>
    </submittedName>
    <submittedName>
        <fullName evidence="7">Transcription factor C2H2 family</fullName>
    </submittedName>
</protein>
<keyword evidence="3" id="KW-0862">Zinc</keyword>
<dbReference type="PROSITE" id="PS50089">
    <property type="entry name" value="ZF_RING_2"/>
    <property type="match status" value="1"/>
</dbReference>
<proteinExistence type="predicted"/>
<reference evidence="7 10" key="1">
    <citation type="journal article" date="2017" name="Nature">
        <title>The sunflower genome provides insights into oil metabolism, flowering and Asterid evolution.</title>
        <authorList>
            <person name="Badouin H."/>
            <person name="Gouzy J."/>
            <person name="Grassa C.J."/>
            <person name="Murat F."/>
            <person name="Staton S.E."/>
            <person name="Cottret L."/>
            <person name="Lelandais-Briere C."/>
            <person name="Owens G.L."/>
            <person name="Carrere S."/>
            <person name="Mayjonade B."/>
            <person name="Legrand L."/>
            <person name="Gill N."/>
            <person name="Kane N.C."/>
            <person name="Bowers J.E."/>
            <person name="Hubner S."/>
            <person name="Bellec A."/>
            <person name="Berard A."/>
            <person name="Berges H."/>
            <person name="Blanchet N."/>
            <person name="Boniface M.C."/>
            <person name="Brunel D."/>
            <person name="Catrice O."/>
            <person name="Chaidir N."/>
            <person name="Claudel C."/>
            <person name="Donnadieu C."/>
            <person name="Faraut T."/>
            <person name="Fievet G."/>
            <person name="Helmstetter N."/>
            <person name="King M."/>
            <person name="Knapp S.J."/>
            <person name="Lai Z."/>
            <person name="Le Paslier M.C."/>
            <person name="Lippi Y."/>
            <person name="Lorenzon L."/>
            <person name="Mandel J.R."/>
            <person name="Marage G."/>
            <person name="Marchand G."/>
            <person name="Marquand E."/>
            <person name="Bret-Mestries E."/>
            <person name="Morien E."/>
            <person name="Nambeesan S."/>
            <person name="Nguyen T."/>
            <person name="Pegot-Espagnet P."/>
            <person name="Pouilly N."/>
            <person name="Raftis F."/>
            <person name="Sallet E."/>
            <person name="Schiex T."/>
            <person name="Thomas J."/>
            <person name="Vandecasteele C."/>
            <person name="Vares D."/>
            <person name="Vear F."/>
            <person name="Vautrin S."/>
            <person name="Crespi M."/>
            <person name="Mangin B."/>
            <person name="Burke J.M."/>
            <person name="Salse J."/>
            <person name="Munos S."/>
            <person name="Vincourt P."/>
            <person name="Rieseberg L.H."/>
            <person name="Langlade N.B."/>
        </authorList>
    </citation>
    <scope>NUCLEOTIDE SEQUENCE [LARGE SCALE GENOMIC DNA]</scope>
    <source>
        <strain evidence="10">cv. SF193</strain>
        <tissue evidence="7">Leaves</tissue>
    </source>
</reference>
<feature type="domain" description="RING-type" evidence="6">
    <location>
        <begin position="67"/>
        <end position="110"/>
    </location>
</feature>
<dbReference type="AlphaFoldDB" id="A0A251VAA7"/>
<dbReference type="SUPFAM" id="SSF57850">
    <property type="entry name" value="RING/U-box"/>
    <property type="match status" value="1"/>
</dbReference>
<dbReference type="Gramene" id="mRNA:HanXRQr2_Chr03g0129861">
    <property type="protein sequence ID" value="CDS:HanXRQr2_Chr03g0129861.1"/>
    <property type="gene ID" value="HanXRQr2_Chr03g0129861"/>
</dbReference>
<sequence>MGFPVCYTQLFIPTFILHILTLLGFIHHLISTIFHFITFQHDSPSLREQQLPVVKFSELVDPPPDKCIVCLYEFEATDEIRVLSNCKHVFHKCCIDKWMGHGHKTCPLCRLPFVNEGLKDSFDERLRTASGIEDYYGDSSLVGSS</sequence>
<evidence type="ECO:0000256" key="5">
    <source>
        <dbReference type="SAM" id="Phobius"/>
    </source>
</evidence>
<name>A0A251VAA7_HELAN</name>
<dbReference type="GO" id="GO:0008270">
    <property type="term" value="F:zinc ion binding"/>
    <property type="evidence" value="ECO:0007669"/>
    <property type="project" value="UniProtKB-KW"/>
</dbReference>
<evidence type="ECO:0000256" key="2">
    <source>
        <dbReference type="ARBA" id="ARBA00022771"/>
    </source>
</evidence>
<dbReference type="Proteomes" id="UP000215914">
    <property type="component" value="Chromosome 3"/>
</dbReference>
<organism evidence="9 10">
    <name type="scientific">Helianthus annuus</name>
    <name type="common">Common sunflower</name>
    <dbReference type="NCBI Taxonomy" id="4232"/>
    <lineage>
        <taxon>Eukaryota</taxon>
        <taxon>Viridiplantae</taxon>
        <taxon>Streptophyta</taxon>
        <taxon>Embryophyta</taxon>
        <taxon>Tracheophyta</taxon>
        <taxon>Spermatophyta</taxon>
        <taxon>Magnoliopsida</taxon>
        <taxon>eudicotyledons</taxon>
        <taxon>Gunneridae</taxon>
        <taxon>Pentapetalae</taxon>
        <taxon>asterids</taxon>
        <taxon>campanulids</taxon>
        <taxon>Asterales</taxon>
        <taxon>Asteraceae</taxon>
        <taxon>Asteroideae</taxon>
        <taxon>Heliantheae alliance</taxon>
        <taxon>Heliantheae</taxon>
        <taxon>Helianthus</taxon>
    </lineage>
</organism>
<reference evidence="9" key="2">
    <citation type="submission" date="2017-02" db="EMBL/GenBank/DDBJ databases">
        <title>Sunflower complete genome.</title>
        <authorList>
            <person name="Langlade N."/>
            <person name="Munos S."/>
        </authorList>
    </citation>
    <scope>NUCLEOTIDE SEQUENCE [LARGE SCALE GENOMIC DNA]</scope>
    <source>
        <tissue evidence="9">Leaves</tissue>
    </source>
</reference>
<evidence type="ECO:0000313" key="10">
    <source>
        <dbReference type="Proteomes" id="UP000215914"/>
    </source>
</evidence>
<dbReference type="STRING" id="4232.A0A251VAA7"/>
<keyword evidence="1" id="KW-0479">Metal-binding</keyword>
<dbReference type="Pfam" id="PF13639">
    <property type="entry name" value="zf-RING_2"/>
    <property type="match status" value="1"/>
</dbReference>
<dbReference type="EMBL" id="MNCJ02000330">
    <property type="protein sequence ID" value="KAF5764764.1"/>
    <property type="molecule type" value="Genomic_DNA"/>
</dbReference>
<evidence type="ECO:0000256" key="3">
    <source>
        <dbReference type="ARBA" id="ARBA00022833"/>
    </source>
</evidence>
<feature type="transmembrane region" description="Helical" evidence="5">
    <location>
        <begin position="15"/>
        <end position="37"/>
    </location>
</feature>
<evidence type="ECO:0000313" key="7">
    <source>
        <dbReference type="EMBL" id="KAF5764764.1"/>
    </source>
</evidence>
<dbReference type="SMART" id="SM00184">
    <property type="entry name" value="RING"/>
    <property type="match status" value="1"/>
</dbReference>
<dbReference type="PANTHER" id="PTHR45969">
    <property type="entry name" value="RING ZINC FINGER PROTEIN-RELATED"/>
    <property type="match status" value="1"/>
</dbReference>
<evidence type="ECO:0000313" key="9">
    <source>
        <dbReference type="EMBL" id="OTG32374.1"/>
    </source>
</evidence>
<reference evidence="7" key="3">
    <citation type="submission" date="2020-06" db="EMBL/GenBank/DDBJ databases">
        <title>Helianthus annuus Genome sequencing and assembly Release 2.</title>
        <authorList>
            <person name="Gouzy J."/>
            <person name="Langlade N."/>
            <person name="Munos S."/>
        </authorList>
    </citation>
    <scope>NUCLEOTIDE SEQUENCE</scope>
    <source>
        <tissue evidence="7">Leaves</tissue>
    </source>
</reference>
<dbReference type="GO" id="GO:0016567">
    <property type="term" value="P:protein ubiquitination"/>
    <property type="evidence" value="ECO:0000318"/>
    <property type="project" value="GO_Central"/>
</dbReference>
<dbReference type="InParanoid" id="A0A251VAA7"/>
<dbReference type="InterPro" id="IPR001841">
    <property type="entry name" value="Znf_RING"/>
</dbReference>
<keyword evidence="2 4" id="KW-0863">Zinc-finger</keyword>
<keyword evidence="5" id="KW-0812">Transmembrane</keyword>
<evidence type="ECO:0000313" key="8">
    <source>
        <dbReference type="EMBL" id="KAF5816033.1"/>
    </source>
</evidence>
<dbReference type="InterPro" id="IPR013083">
    <property type="entry name" value="Znf_RING/FYVE/PHD"/>
</dbReference>
<dbReference type="EMBL" id="CM007892">
    <property type="protein sequence ID" value="OTG32374.1"/>
    <property type="molecule type" value="Genomic_DNA"/>
</dbReference>